<dbReference type="SUPFAM" id="SSF58113">
    <property type="entry name" value="Apolipoprotein A-I"/>
    <property type="match status" value="1"/>
</dbReference>
<keyword evidence="4" id="KW-1185">Reference proteome</keyword>
<evidence type="ECO:0000256" key="2">
    <source>
        <dbReference type="SAM" id="SignalP"/>
    </source>
</evidence>
<dbReference type="RefSeq" id="XP_028869608.1">
    <property type="nucleotide sequence ID" value="XM_029013775.1"/>
</dbReference>
<dbReference type="Proteomes" id="UP000236319">
    <property type="component" value="Unassembled WGS sequence"/>
</dbReference>
<proteinExistence type="predicted"/>
<feature type="signal peptide" evidence="2">
    <location>
        <begin position="1"/>
        <end position="20"/>
    </location>
</feature>
<accession>A0A2H6KK37</accession>
<gene>
    <name evidence="3" type="ORF">BOVATA_048580</name>
</gene>
<dbReference type="VEuPathDB" id="PiroplasmaDB:BOVATA_048580"/>
<evidence type="ECO:0008006" key="5">
    <source>
        <dbReference type="Google" id="ProtNLM"/>
    </source>
</evidence>
<dbReference type="EMBL" id="BDSA01000036">
    <property type="protein sequence ID" value="GBE63365.1"/>
    <property type="molecule type" value="Genomic_DNA"/>
</dbReference>
<evidence type="ECO:0000256" key="1">
    <source>
        <dbReference type="SAM" id="MobiDB-lite"/>
    </source>
</evidence>
<organism evidence="3 4">
    <name type="scientific">Babesia ovata</name>
    <dbReference type="NCBI Taxonomy" id="189622"/>
    <lineage>
        <taxon>Eukaryota</taxon>
        <taxon>Sar</taxon>
        <taxon>Alveolata</taxon>
        <taxon>Apicomplexa</taxon>
        <taxon>Aconoidasida</taxon>
        <taxon>Piroplasmida</taxon>
        <taxon>Babesiidae</taxon>
        <taxon>Babesia</taxon>
    </lineage>
</organism>
<reference evidence="3 4" key="1">
    <citation type="journal article" date="2017" name="BMC Genomics">
        <title>Whole-genome assembly of Babesia ovata and comparative genomics between closely related pathogens.</title>
        <authorList>
            <person name="Yamagishi J."/>
            <person name="Asada M."/>
            <person name="Hakimi H."/>
            <person name="Tanaka T.Q."/>
            <person name="Sugimoto C."/>
            <person name="Kawazu S."/>
        </authorList>
    </citation>
    <scope>NUCLEOTIDE SEQUENCE [LARGE SCALE GENOMIC DNA]</scope>
    <source>
        <strain evidence="3 4">Miyake</strain>
    </source>
</reference>
<dbReference type="OrthoDB" id="10516787at2759"/>
<name>A0A2H6KK37_9APIC</name>
<sequence length="1477" mass="165461">MCHFTFFLLLLIAYQSPKNASQIDKLNKDLQSHNASKESLETLKELCGYAGKIQKNSFDDQSCKNLLDNLCTGLEKFLGYQDGNYTGEGIVYSDLDRLCDGVMAFLYGVLEAVKADDAVKTYDNDLSGSKLNDVLKELESSIGTGSVKFGPQVTAVSAWLGRYERSVEGKIKVLKNPIKNLIKDISEVKDEIAKQKYFEISEQIALWKERAGQYVAKVGRSESALNDVDKNLKMILSPKIDLLKQATERFEMNARNDDLNIMLTFASDMMYVVTQFVNTRTKKHSADLQMYLTDQIGKLHTKIGMFKSVQFSQLIKSVNGLHEALYIVKAGIASLETKYGKEILGGVQEIKTKVSDLKDLVNREKATLQQQVSDLGFQMDKLKELNTGVIENMPEELDGFTKDEWSVNDQIAPLYSEITSNVQGYVGELADGLKAAVTAAVVSIGQTPGLIVLKSTPLGEIQQVGAWIGQAVGPEADPILGADLERFLSNLKDAESNWKTLSPSSTKIYGIMREAIKKAISDKATDGQFKTKLFNLVTAAVVKGIAELQEAVTQVVTENLNKIKEDLEALKNKDDQGKSPLKADAAALLSRIEQFLNENVGENGDKAGTFHKDLKHFKQEIDKLERKVGDVVSNVDAVGTELQGCISQAEKLLHDSPTKAKTIIHQLLEEVNSKITKGYEALQNKTKDLYTKRKITEFEALQSIVQEQFTQIERIIDIDKKNGVKGFLSKLNSKFTANVKRIESIIAASASKQSSRYGNAWLSQVAEILQHCFREFLEILKMQDEIFYFDYDISDIWDPLDGLFKQLKESQHFNHRSNSRLTHFEIALSNLPAERFPDPPKAVLSPLKSGMANFTKELSQAYVNAYSGKHFEGSLLKDKDPEPQLVTAGNPVTPKPSTPHTDKVLTTEGLNCAKVCLTIMEGLRKDVFDLRRECEKNWKEKQICMTELDSKKNEVGNSLGQWLTNRGYKVATDKDKQDGELRRSDKMKGTNIYDELLNKDYVNVSQIPILKEWKETNRTDKKDDNINLFDITDFLREFFRKYYQVCQHKHILSPKAPSNIYQMLCWLSGLRWNPMYDKLGEYFKELYYKPKGQEAKPYKDFKDTDLSIPATSPLNALETETLTPKILKDGLEQVCLLSQLVAIAFLGNGHAGGRYACDFRTNPDELLYPSNSSSCFDILVDILKRVFYQLRFLCSQCSNSRSRGGWAECHYGRYIGGSSWDCNEKQCANQECPHTANLTATQNKNQTCDQHPQCGVKSPLQSFLEDGLPGFLPHSFKTPGCKLTCTIPNHFGKPCLTPMGFTDICVAASHTKTGAHLRAEVSHLCGDAGKPLTKLCSYLNCLLRVAPQTLGDMLAFYYQLLKQWTKSQHKKTAFDKAVRDANFGQESTKLDPTAIQLSSAHSDKHSRGDLFSLTECNHKTNPGLPCGKYLHPLTLNSRSVLSEKRAGNYLSWVVYSTETFLGQAPDAVIRAVMGNVL</sequence>
<evidence type="ECO:0000313" key="4">
    <source>
        <dbReference type="Proteomes" id="UP000236319"/>
    </source>
</evidence>
<feature type="chain" id="PRO_5014151126" description="C3H1-type domain-containing protein" evidence="2">
    <location>
        <begin position="21"/>
        <end position="1477"/>
    </location>
</feature>
<protein>
    <recommendedName>
        <fullName evidence="5">C3H1-type domain-containing protein</fullName>
    </recommendedName>
</protein>
<evidence type="ECO:0000313" key="3">
    <source>
        <dbReference type="EMBL" id="GBE63365.1"/>
    </source>
</evidence>
<keyword evidence="2" id="KW-0732">Signal</keyword>
<dbReference type="GeneID" id="39877135"/>
<comment type="caution">
    <text evidence="3">The sequence shown here is derived from an EMBL/GenBank/DDBJ whole genome shotgun (WGS) entry which is preliminary data.</text>
</comment>
<feature type="region of interest" description="Disordered" evidence="1">
    <location>
        <begin position="879"/>
        <end position="902"/>
    </location>
</feature>